<sequence>MSLTSCRLRAVAGRSCASPKGQTNHSNRWLPKAVRQNHSGASALFSPQKSRWQPASAVRTNQSGTGSRTRIRALSSSEAPVEEEGGYTPFAFVHFAAQEIVHDIEIDVEASPMTCYNLWADPETLQEFIGFMTDYTDLTEKAEEEQAGLDGVTAGVTLMYRFGSYPTLELKFIANITEDVPGEKLAFDTVEGMPVAGAVYFTEEGSSTKVRFHVAYKMPVELGLFEEPIAVRNNVEWHFRNYFATFKQMAESDE</sequence>
<dbReference type="PANTHER" id="PTHR33824:SF7">
    <property type="entry name" value="POLYKETIDE CYCLASE_DEHYDRASE AND LIPID TRANSPORT SUPERFAMILY PROTEIN"/>
    <property type="match status" value="1"/>
</dbReference>
<accession>A0A7S0QRX3</accession>
<dbReference type="PANTHER" id="PTHR33824">
    <property type="entry name" value="POLYKETIDE CYCLASE/DEHYDRASE AND LIPID TRANSPORT SUPERFAMILY PROTEIN"/>
    <property type="match status" value="1"/>
</dbReference>
<evidence type="ECO:0008006" key="3">
    <source>
        <dbReference type="Google" id="ProtNLM"/>
    </source>
</evidence>
<feature type="region of interest" description="Disordered" evidence="1">
    <location>
        <begin position="43"/>
        <end position="80"/>
    </location>
</feature>
<dbReference type="InterPro" id="IPR023393">
    <property type="entry name" value="START-like_dom_sf"/>
</dbReference>
<dbReference type="SUPFAM" id="SSF55961">
    <property type="entry name" value="Bet v1-like"/>
    <property type="match status" value="1"/>
</dbReference>
<dbReference type="AlphaFoldDB" id="A0A7S0QRX3"/>
<reference evidence="2" key="1">
    <citation type="submission" date="2021-01" db="EMBL/GenBank/DDBJ databases">
        <authorList>
            <person name="Corre E."/>
            <person name="Pelletier E."/>
            <person name="Niang G."/>
            <person name="Scheremetjew M."/>
            <person name="Finn R."/>
            <person name="Kale V."/>
            <person name="Holt S."/>
            <person name="Cochrane G."/>
            <person name="Meng A."/>
            <person name="Brown T."/>
            <person name="Cohen L."/>
        </authorList>
    </citation>
    <scope>NUCLEOTIDE SEQUENCE</scope>
    <source>
        <strain evidence="2">CCMP722</strain>
    </source>
</reference>
<gene>
    <name evidence="2" type="ORF">POBO1169_LOCUS4326</name>
</gene>
<evidence type="ECO:0000313" key="2">
    <source>
        <dbReference type="EMBL" id="CAD8656227.1"/>
    </source>
</evidence>
<proteinExistence type="predicted"/>
<evidence type="ECO:0000256" key="1">
    <source>
        <dbReference type="SAM" id="MobiDB-lite"/>
    </source>
</evidence>
<protein>
    <recommendedName>
        <fullName evidence="3">Coenzyme Q-binding protein COQ10 START domain-containing protein</fullName>
    </recommendedName>
</protein>
<organism evidence="2">
    <name type="scientific">Pyramimonas obovata</name>
    <dbReference type="NCBI Taxonomy" id="1411642"/>
    <lineage>
        <taxon>Eukaryota</taxon>
        <taxon>Viridiplantae</taxon>
        <taxon>Chlorophyta</taxon>
        <taxon>Pyramimonadophyceae</taxon>
        <taxon>Pyramimonadales</taxon>
        <taxon>Pyramimonadaceae</taxon>
        <taxon>Pyramimonas</taxon>
        <taxon>Pyramimonas incertae sedis</taxon>
    </lineage>
</organism>
<name>A0A7S0QRX3_9CHLO</name>
<dbReference type="Gene3D" id="3.30.530.20">
    <property type="match status" value="1"/>
</dbReference>
<dbReference type="InterPro" id="IPR047137">
    <property type="entry name" value="ORF3"/>
</dbReference>
<feature type="compositionally biased region" description="Polar residues" evidence="1">
    <location>
        <begin position="43"/>
        <end position="78"/>
    </location>
</feature>
<dbReference type="EMBL" id="HBFA01008282">
    <property type="protein sequence ID" value="CAD8656227.1"/>
    <property type="molecule type" value="Transcribed_RNA"/>
</dbReference>